<dbReference type="InterPro" id="IPR038610">
    <property type="entry name" value="FliK-like_C_sf"/>
</dbReference>
<sequence length="461" mass="48452">MNPVTAQMSPALLSIMSGPAPTNGVFQDLLDISVPLADTLPQLPVKGAAPATAPICAATIPLAVPPLAEVQNGAETDVLPQAIAPETKRWTEVIILPQTTAPVAEKPATIIAVPEAKVPEVQTRTTAIFMPQAPVPEINIKDGEPVAAEKPDASLPQIEPKFVPLSVVQTPPSVSAPVKAAAPPIAPPTTIQNVSKPAPIPAPTVQTAPPTPPPFYVPVTPATPLAPHARKLPNATEPPKSSDGTRVQWRPIAPQELVTQMDALPNAQPDAMAAPLRNAENKPQLPSPLPSLNLSMADARFFSFEVPPGIQPTPASVTPIVAPTGTPIAELRQLIITADGEWVGALARDIVHHATRDNQLAFTLVPEHLGQLDIAVTTDNGKVDIRLETSTQAAAQAIATEQARLIEDLRHAGLKLGQFDMSNRQNGHGQQQGPQPDNQRTDNDSTPAQAKASSKAQGRFA</sequence>
<dbReference type="Pfam" id="PF02120">
    <property type="entry name" value="Flg_hook"/>
    <property type="match status" value="1"/>
</dbReference>
<feature type="domain" description="Flagellar hook-length control protein-like C-terminal" evidence="2">
    <location>
        <begin position="351"/>
        <end position="429"/>
    </location>
</feature>
<keyword evidence="3" id="KW-0969">Cilium</keyword>
<dbReference type="OrthoDB" id="7478760at2"/>
<name>A0A426RRF7_9SPHN</name>
<feature type="compositionally biased region" description="Low complexity" evidence="1">
    <location>
        <begin position="423"/>
        <end position="438"/>
    </location>
</feature>
<dbReference type="RefSeq" id="WP_125229540.1">
    <property type="nucleotide sequence ID" value="NZ_RWJI01000001.1"/>
</dbReference>
<keyword evidence="4" id="KW-1185">Reference proteome</keyword>
<evidence type="ECO:0000259" key="2">
    <source>
        <dbReference type="Pfam" id="PF02120"/>
    </source>
</evidence>
<comment type="caution">
    <text evidence="3">The sequence shown here is derived from an EMBL/GenBank/DDBJ whole genome shotgun (WGS) entry which is preliminary data.</text>
</comment>
<gene>
    <name evidence="3" type="ORF">D7D48_01095</name>
</gene>
<reference evidence="3 4" key="1">
    <citation type="submission" date="2018-12" db="EMBL/GenBank/DDBJ databases">
        <authorList>
            <person name="Kim S.-J."/>
            <person name="Jung G.-Y."/>
        </authorList>
    </citation>
    <scope>NUCLEOTIDE SEQUENCE [LARGE SCALE GENOMIC DNA]</scope>
    <source>
        <strain evidence="3 4">03SU3-P</strain>
    </source>
</reference>
<keyword evidence="3" id="KW-0966">Cell projection</keyword>
<keyword evidence="3" id="KW-0282">Flagellum</keyword>
<evidence type="ECO:0000313" key="4">
    <source>
        <dbReference type="Proteomes" id="UP000268553"/>
    </source>
</evidence>
<feature type="region of interest" description="Disordered" evidence="1">
    <location>
        <begin position="420"/>
        <end position="461"/>
    </location>
</feature>
<feature type="region of interest" description="Disordered" evidence="1">
    <location>
        <begin position="222"/>
        <end position="247"/>
    </location>
</feature>
<evidence type="ECO:0000256" key="1">
    <source>
        <dbReference type="SAM" id="MobiDB-lite"/>
    </source>
</evidence>
<accession>A0A426RRF7</accession>
<dbReference type="InterPro" id="IPR021136">
    <property type="entry name" value="Flagellar_hook_control-like_C"/>
</dbReference>
<dbReference type="AlphaFoldDB" id="A0A426RRF7"/>
<organism evidence="3 4">
    <name type="scientific">Sphingorhabdus wooponensis</name>
    <dbReference type="NCBI Taxonomy" id="940136"/>
    <lineage>
        <taxon>Bacteria</taxon>
        <taxon>Pseudomonadati</taxon>
        <taxon>Pseudomonadota</taxon>
        <taxon>Alphaproteobacteria</taxon>
        <taxon>Sphingomonadales</taxon>
        <taxon>Sphingomonadaceae</taxon>
        <taxon>Sphingorhabdus</taxon>
    </lineage>
</organism>
<dbReference type="EMBL" id="RWJI01000001">
    <property type="protein sequence ID" value="RRQ51526.1"/>
    <property type="molecule type" value="Genomic_DNA"/>
</dbReference>
<feature type="compositionally biased region" description="Polar residues" evidence="1">
    <location>
        <begin position="444"/>
        <end position="461"/>
    </location>
</feature>
<proteinExistence type="predicted"/>
<dbReference type="Proteomes" id="UP000268553">
    <property type="component" value="Unassembled WGS sequence"/>
</dbReference>
<protein>
    <submittedName>
        <fullName evidence="3">Flagellar hook-length control protein FliK</fullName>
    </submittedName>
</protein>
<dbReference type="Gene3D" id="3.30.750.140">
    <property type="match status" value="1"/>
</dbReference>
<evidence type="ECO:0000313" key="3">
    <source>
        <dbReference type="EMBL" id="RRQ51526.1"/>
    </source>
</evidence>